<protein>
    <submittedName>
        <fullName evidence="1">Uncharacterized protein</fullName>
    </submittedName>
</protein>
<reference evidence="1 2" key="2">
    <citation type="journal article" date="2022" name="Mol. Ecol. Resour.">
        <title>The genomes of chicory, endive, great burdock and yacon provide insights into Asteraceae paleo-polyploidization history and plant inulin production.</title>
        <authorList>
            <person name="Fan W."/>
            <person name="Wang S."/>
            <person name="Wang H."/>
            <person name="Wang A."/>
            <person name="Jiang F."/>
            <person name="Liu H."/>
            <person name="Zhao H."/>
            <person name="Xu D."/>
            <person name="Zhang Y."/>
        </authorList>
    </citation>
    <scope>NUCLEOTIDE SEQUENCE [LARGE SCALE GENOMIC DNA]</scope>
    <source>
        <strain evidence="2">cv. Niubang</strain>
    </source>
</reference>
<comment type="caution">
    <text evidence="1">The sequence shown here is derived from an EMBL/GenBank/DDBJ whole genome shotgun (WGS) entry which is preliminary data.</text>
</comment>
<evidence type="ECO:0000313" key="2">
    <source>
        <dbReference type="Proteomes" id="UP001055879"/>
    </source>
</evidence>
<keyword evidence="2" id="KW-1185">Reference proteome</keyword>
<name>A0ACB9CMV8_ARCLA</name>
<accession>A0ACB9CMV8</accession>
<gene>
    <name evidence="1" type="ORF">L6452_15074</name>
</gene>
<evidence type="ECO:0000313" key="1">
    <source>
        <dbReference type="EMBL" id="KAI3735568.1"/>
    </source>
</evidence>
<sequence length="138" mass="15066">MKHREKRAIKASTFLQSKLLFVIRIQGSITNDAHCSSATVHVNHSPSVLCVIAYFSCSLFSVKATGIHKQGKLALSEHGIICIEDIVKEIANVGPQFKDVCNFSCPFSLNKPEKACRVRKGCSGMAVILGTMRIKSTS</sequence>
<organism evidence="1 2">
    <name type="scientific">Arctium lappa</name>
    <name type="common">Greater burdock</name>
    <name type="synonym">Lappa major</name>
    <dbReference type="NCBI Taxonomy" id="4217"/>
    <lineage>
        <taxon>Eukaryota</taxon>
        <taxon>Viridiplantae</taxon>
        <taxon>Streptophyta</taxon>
        <taxon>Embryophyta</taxon>
        <taxon>Tracheophyta</taxon>
        <taxon>Spermatophyta</taxon>
        <taxon>Magnoliopsida</taxon>
        <taxon>eudicotyledons</taxon>
        <taxon>Gunneridae</taxon>
        <taxon>Pentapetalae</taxon>
        <taxon>asterids</taxon>
        <taxon>campanulids</taxon>
        <taxon>Asterales</taxon>
        <taxon>Asteraceae</taxon>
        <taxon>Carduoideae</taxon>
        <taxon>Cardueae</taxon>
        <taxon>Arctiinae</taxon>
        <taxon>Arctium</taxon>
    </lineage>
</organism>
<reference evidence="2" key="1">
    <citation type="journal article" date="2022" name="Mol. Ecol. Resour.">
        <title>The genomes of chicory, endive, great burdock and yacon provide insights into Asteraceae palaeo-polyploidization history and plant inulin production.</title>
        <authorList>
            <person name="Fan W."/>
            <person name="Wang S."/>
            <person name="Wang H."/>
            <person name="Wang A."/>
            <person name="Jiang F."/>
            <person name="Liu H."/>
            <person name="Zhao H."/>
            <person name="Xu D."/>
            <person name="Zhang Y."/>
        </authorList>
    </citation>
    <scope>NUCLEOTIDE SEQUENCE [LARGE SCALE GENOMIC DNA]</scope>
    <source>
        <strain evidence="2">cv. Niubang</strain>
    </source>
</reference>
<dbReference type="EMBL" id="CM042050">
    <property type="protein sequence ID" value="KAI3735568.1"/>
    <property type="molecule type" value="Genomic_DNA"/>
</dbReference>
<proteinExistence type="predicted"/>
<dbReference type="Proteomes" id="UP001055879">
    <property type="component" value="Linkage Group LG04"/>
</dbReference>